<dbReference type="GO" id="GO:0004222">
    <property type="term" value="F:metalloendopeptidase activity"/>
    <property type="evidence" value="ECO:0007669"/>
    <property type="project" value="InterPro"/>
</dbReference>
<dbReference type="InterPro" id="IPR001818">
    <property type="entry name" value="Pept_M10_metallopeptidase"/>
</dbReference>
<dbReference type="InterPro" id="IPR024079">
    <property type="entry name" value="MetalloPept_cat_dom_sf"/>
</dbReference>
<sequence length="439" mass="46705">MDGILSGERWDALDLTFSFPTSASNYEAGYGHQEPRANFEALNGQQAAVARQVFAMASSLTNLNFSEVGETATSHATIRQAMSDGPATAWSYMPGAGAEAGDIWYGNSTGWYDVPVLGNYAFGTMIHEIGHTLGLKHGHDGEAGGFAAMTAAHDSMEYSIMTYRSYVGAAGLSAENEIWSFAQTFMMYDIAALQHLYGADFSTNGGNTTYRWDPATGETFVDGAGQGSPGANRIFRTVWDGGGVDLYDFSNYATNLMVDLRPGEWTTTSSQQLALLGPGHYARGNVANALQVEGDPRSLIENARGGSGNDKIIGNAAANVLSGRGGNDVLTGRAGKDIFLFDTKPNRSTNTDRIADFSVPGDTIRLENAVFSKLTKTGTLPATAFWKGPSAHDANDRIVYNGVTGAVLYDPDGSGRGAAVQFATLVNKPKVSHVDFFVV</sequence>
<feature type="domain" description="Peptidase metallopeptidase" evidence="10">
    <location>
        <begin position="6"/>
        <end position="169"/>
    </location>
</feature>
<dbReference type="InterPro" id="IPR006026">
    <property type="entry name" value="Peptidase_Metallo"/>
</dbReference>
<evidence type="ECO:0000313" key="11">
    <source>
        <dbReference type="EMBL" id="GEO16426.1"/>
    </source>
</evidence>
<dbReference type="InterPro" id="IPR011049">
    <property type="entry name" value="Serralysin-like_metalloprot_C"/>
</dbReference>
<dbReference type="Pfam" id="PF00413">
    <property type="entry name" value="Peptidase_M10"/>
    <property type="match status" value="1"/>
</dbReference>
<dbReference type="GO" id="GO:0031012">
    <property type="term" value="C:extracellular matrix"/>
    <property type="evidence" value="ECO:0007669"/>
    <property type="project" value="InterPro"/>
</dbReference>
<keyword evidence="4" id="KW-0964">Secreted</keyword>
<dbReference type="GO" id="GO:0005615">
    <property type="term" value="C:extracellular space"/>
    <property type="evidence" value="ECO:0007669"/>
    <property type="project" value="InterPro"/>
</dbReference>
<gene>
    <name evidence="11" type="ORF">MAE02_41220</name>
</gene>
<comment type="cofactor">
    <cofactor evidence="1">
        <name>Ca(2+)</name>
        <dbReference type="ChEBI" id="CHEBI:29108"/>
    </cofactor>
</comment>
<evidence type="ECO:0000256" key="9">
    <source>
        <dbReference type="ARBA" id="ARBA00022833"/>
    </source>
</evidence>
<dbReference type="Pfam" id="PF00353">
    <property type="entry name" value="HemolysinCabind"/>
    <property type="match status" value="1"/>
</dbReference>
<dbReference type="CDD" id="cd04277">
    <property type="entry name" value="ZnMc_serralysin_like"/>
    <property type="match status" value="1"/>
</dbReference>
<dbReference type="GO" id="GO:0008270">
    <property type="term" value="F:zinc ion binding"/>
    <property type="evidence" value="ECO:0007669"/>
    <property type="project" value="InterPro"/>
</dbReference>
<accession>A0A512BWU8</accession>
<evidence type="ECO:0000256" key="6">
    <source>
        <dbReference type="ARBA" id="ARBA00022723"/>
    </source>
</evidence>
<evidence type="ECO:0000256" key="3">
    <source>
        <dbReference type="ARBA" id="ARBA00009490"/>
    </source>
</evidence>
<keyword evidence="6" id="KW-0479">Metal-binding</keyword>
<dbReference type="GO" id="GO:0005509">
    <property type="term" value="F:calcium ion binding"/>
    <property type="evidence" value="ECO:0007669"/>
    <property type="project" value="InterPro"/>
</dbReference>
<dbReference type="SUPFAM" id="SSF55486">
    <property type="entry name" value="Metalloproteases ('zincins'), catalytic domain"/>
    <property type="match status" value="1"/>
</dbReference>
<dbReference type="Gene3D" id="3.40.390.10">
    <property type="entry name" value="Collagenase (Catalytic Domain)"/>
    <property type="match status" value="1"/>
</dbReference>
<dbReference type="InterPro" id="IPR034033">
    <property type="entry name" value="Serralysin-like"/>
</dbReference>
<evidence type="ECO:0000256" key="8">
    <source>
        <dbReference type="ARBA" id="ARBA00022801"/>
    </source>
</evidence>
<evidence type="ECO:0000256" key="2">
    <source>
        <dbReference type="ARBA" id="ARBA00004613"/>
    </source>
</evidence>
<evidence type="ECO:0000259" key="10">
    <source>
        <dbReference type="SMART" id="SM00235"/>
    </source>
</evidence>
<dbReference type="SMART" id="SM00235">
    <property type="entry name" value="ZnMc"/>
    <property type="match status" value="1"/>
</dbReference>
<dbReference type="GO" id="GO:0006508">
    <property type="term" value="P:proteolysis"/>
    <property type="evidence" value="ECO:0007669"/>
    <property type="project" value="UniProtKB-KW"/>
</dbReference>
<evidence type="ECO:0000256" key="1">
    <source>
        <dbReference type="ARBA" id="ARBA00001913"/>
    </source>
</evidence>
<dbReference type="PRINTS" id="PR00313">
    <property type="entry name" value="CABNDNGRPT"/>
</dbReference>
<dbReference type="AlphaFoldDB" id="A0A512BWU8"/>
<name>A0A512BWU8_9HYPH</name>
<evidence type="ECO:0000313" key="12">
    <source>
        <dbReference type="Proteomes" id="UP000321085"/>
    </source>
</evidence>
<evidence type="ECO:0000256" key="5">
    <source>
        <dbReference type="ARBA" id="ARBA00022670"/>
    </source>
</evidence>
<keyword evidence="12" id="KW-1185">Reference proteome</keyword>
<dbReference type="InterPro" id="IPR001343">
    <property type="entry name" value="Hemolysn_Ca-bd"/>
</dbReference>
<keyword evidence="9" id="KW-0862">Zinc</keyword>
<dbReference type="Proteomes" id="UP000321085">
    <property type="component" value="Unassembled WGS sequence"/>
</dbReference>
<evidence type="ECO:0000256" key="4">
    <source>
        <dbReference type="ARBA" id="ARBA00022525"/>
    </source>
</evidence>
<dbReference type="SUPFAM" id="SSF51120">
    <property type="entry name" value="beta-Roll"/>
    <property type="match status" value="1"/>
</dbReference>
<comment type="similarity">
    <text evidence="3">Belongs to the peptidase M10B family.</text>
</comment>
<protein>
    <recommendedName>
        <fullName evidence="10">Peptidase metallopeptidase domain-containing protein</fullName>
    </recommendedName>
</protein>
<reference evidence="11 12" key="1">
    <citation type="submission" date="2019-07" db="EMBL/GenBank/DDBJ databases">
        <title>Whole genome shotgun sequence of Microvirga aerophila NBRC 106136.</title>
        <authorList>
            <person name="Hosoyama A."/>
            <person name="Uohara A."/>
            <person name="Ohji S."/>
            <person name="Ichikawa N."/>
        </authorList>
    </citation>
    <scope>NUCLEOTIDE SEQUENCE [LARGE SCALE GENOMIC DNA]</scope>
    <source>
        <strain evidence="11 12">NBRC 106136</strain>
    </source>
</reference>
<keyword evidence="8" id="KW-0378">Hydrolase</keyword>
<organism evidence="11 12">
    <name type="scientific">Microvirga aerophila</name>
    <dbReference type="NCBI Taxonomy" id="670291"/>
    <lineage>
        <taxon>Bacteria</taxon>
        <taxon>Pseudomonadati</taxon>
        <taxon>Pseudomonadota</taxon>
        <taxon>Alphaproteobacteria</taxon>
        <taxon>Hyphomicrobiales</taxon>
        <taxon>Methylobacteriaceae</taxon>
        <taxon>Microvirga</taxon>
    </lineage>
</organism>
<comment type="subcellular location">
    <subcellularLocation>
        <location evidence="2">Secreted</location>
    </subcellularLocation>
</comment>
<keyword evidence="7" id="KW-0677">Repeat</keyword>
<dbReference type="Gene3D" id="2.150.10.10">
    <property type="entry name" value="Serralysin-like metalloprotease, C-terminal"/>
    <property type="match status" value="1"/>
</dbReference>
<evidence type="ECO:0000256" key="7">
    <source>
        <dbReference type="ARBA" id="ARBA00022737"/>
    </source>
</evidence>
<keyword evidence="5" id="KW-0645">Protease</keyword>
<comment type="caution">
    <text evidence="11">The sequence shown here is derived from an EMBL/GenBank/DDBJ whole genome shotgun (WGS) entry which is preliminary data.</text>
</comment>
<dbReference type="Pfam" id="PF08548">
    <property type="entry name" value="Peptidase_M10_C"/>
    <property type="match status" value="1"/>
</dbReference>
<dbReference type="EMBL" id="BJYU01000064">
    <property type="protein sequence ID" value="GEO16426.1"/>
    <property type="molecule type" value="Genomic_DNA"/>
</dbReference>
<proteinExistence type="inferred from homology"/>
<dbReference type="InterPro" id="IPR013858">
    <property type="entry name" value="Peptidase_M10B_C"/>
</dbReference>